<feature type="transmembrane region" description="Helical" evidence="1">
    <location>
        <begin position="167"/>
        <end position="185"/>
    </location>
</feature>
<feature type="transmembrane region" description="Helical" evidence="1">
    <location>
        <begin position="236"/>
        <end position="258"/>
    </location>
</feature>
<feature type="transmembrane region" description="Helical" evidence="1">
    <location>
        <begin position="191"/>
        <end position="208"/>
    </location>
</feature>
<reference evidence="3" key="1">
    <citation type="journal article" date="2019" name="Int. J. Syst. Evol. Microbiol.">
        <title>The Global Catalogue of Microorganisms (GCM) 10K type strain sequencing project: providing services to taxonomists for standard genome sequencing and annotation.</title>
        <authorList>
            <consortium name="The Broad Institute Genomics Platform"/>
            <consortium name="The Broad Institute Genome Sequencing Center for Infectious Disease"/>
            <person name="Wu L."/>
            <person name="Ma J."/>
        </authorList>
    </citation>
    <scope>NUCLEOTIDE SEQUENCE [LARGE SCALE GENOMIC DNA]</scope>
    <source>
        <strain evidence="3">JCM 16898</strain>
    </source>
</reference>
<dbReference type="Pfam" id="PF13398">
    <property type="entry name" value="Peptidase_M50B"/>
    <property type="match status" value="1"/>
</dbReference>
<feature type="transmembrane region" description="Helical" evidence="1">
    <location>
        <begin position="116"/>
        <end position="135"/>
    </location>
</feature>
<keyword evidence="3" id="KW-1185">Reference proteome</keyword>
<accession>A0ABP6WCF4</accession>
<name>A0ABP6WCF4_9PSEU</name>
<dbReference type="EMBL" id="BAAAZN010000007">
    <property type="protein sequence ID" value="GAA3549575.1"/>
    <property type="molecule type" value="Genomic_DNA"/>
</dbReference>
<dbReference type="InterPro" id="IPR049500">
    <property type="entry name" value="Peptidase_M50B-like"/>
</dbReference>
<proteinExistence type="predicted"/>
<dbReference type="Proteomes" id="UP001500689">
    <property type="component" value="Unassembled WGS sequence"/>
</dbReference>
<feature type="transmembrane region" description="Helical" evidence="1">
    <location>
        <begin position="43"/>
        <end position="61"/>
    </location>
</feature>
<keyword evidence="1" id="KW-0472">Membrane</keyword>
<keyword evidence="1" id="KW-1133">Transmembrane helix</keyword>
<keyword evidence="1" id="KW-0812">Transmembrane</keyword>
<gene>
    <name evidence="2" type="ORF">GCM10022222_36500</name>
</gene>
<evidence type="ECO:0000313" key="2">
    <source>
        <dbReference type="EMBL" id="GAA3549575.1"/>
    </source>
</evidence>
<sequence length="263" mass="26947">MMMRVLAVSSALPVRPAAGDLSGAAAAADTGAVGAALEQANTPSVITLVTGGVALLVVLAGGTPWRLARNVVTIVHEAGHALAAVLVGRRLRSIRLHSDTSGVTVSRGRPDGPGMAFTAMAGYVAPSVLGLLFASLVGADLITAVLVLIALLLLGVLVMVRNAYGVFSVVASAVVLGLVALVAPTVVQAPFVYLLTWFLLFGGIRPLVELQVKRRLGQARDSDADQLGRLTGVPPVLWVLVFGVLTVSCVIAGGLWLLQPLAS</sequence>
<feature type="transmembrane region" description="Helical" evidence="1">
    <location>
        <begin position="141"/>
        <end position="160"/>
    </location>
</feature>
<organism evidence="2 3">
    <name type="scientific">Amycolatopsis ultiminotia</name>
    <dbReference type="NCBI Taxonomy" id="543629"/>
    <lineage>
        <taxon>Bacteria</taxon>
        <taxon>Bacillati</taxon>
        <taxon>Actinomycetota</taxon>
        <taxon>Actinomycetes</taxon>
        <taxon>Pseudonocardiales</taxon>
        <taxon>Pseudonocardiaceae</taxon>
        <taxon>Amycolatopsis</taxon>
    </lineage>
</organism>
<evidence type="ECO:0000256" key="1">
    <source>
        <dbReference type="SAM" id="Phobius"/>
    </source>
</evidence>
<evidence type="ECO:0000313" key="3">
    <source>
        <dbReference type="Proteomes" id="UP001500689"/>
    </source>
</evidence>
<dbReference type="PANTHER" id="PTHR33979">
    <property type="entry name" value="OS02G0221600 PROTEIN"/>
    <property type="match status" value="1"/>
</dbReference>
<protein>
    <submittedName>
        <fullName evidence="2">M50 family metallopeptidase</fullName>
    </submittedName>
</protein>
<dbReference type="PANTHER" id="PTHR33979:SF2">
    <property type="entry name" value="PEPTIDASE M50B-LIKE-DOMAIN-CONTAINING PROTEIN"/>
    <property type="match status" value="1"/>
</dbReference>
<comment type="caution">
    <text evidence="2">The sequence shown here is derived from an EMBL/GenBank/DDBJ whole genome shotgun (WGS) entry which is preliminary data.</text>
</comment>